<keyword evidence="5 12" id="KW-0472">Membrane</keyword>
<keyword evidence="6" id="KW-0862">Zinc</keyword>
<comment type="subcellular location">
    <subcellularLocation>
        <location evidence="1 12">Mitochondrion inner membrane</location>
        <topology evidence="1 12">Peripheral membrane protein</topology>
        <orientation evidence="1 12">Intermembrane side</orientation>
    </subcellularLocation>
</comment>
<evidence type="ECO:0000256" key="3">
    <source>
        <dbReference type="ARBA" id="ARBA00022448"/>
    </source>
</evidence>
<evidence type="ECO:0000256" key="13">
    <source>
        <dbReference type="SAM" id="MobiDB-lite"/>
    </source>
</evidence>
<dbReference type="GO" id="GO:0015031">
    <property type="term" value="P:protein transport"/>
    <property type="evidence" value="ECO:0007669"/>
    <property type="project" value="UniProtKB-KW"/>
</dbReference>
<organism evidence="15 16">
    <name type="scientific">Galerina marginata (strain CBS 339.88)</name>
    <dbReference type="NCBI Taxonomy" id="685588"/>
    <lineage>
        <taxon>Eukaryota</taxon>
        <taxon>Fungi</taxon>
        <taxon>Dikarya</taxon>
        <taxon>Basidiomycota</taxon>
        <taxon>Agaricomycotina</taxon>
        <taxon>Agaricomycetes</taxon>
        <taxon>Agaricomycetidae</taxon>
        <taxon>Agaricales</taxon>
        <taxon>Agaricineae</taxon>
        <taxon>Strophariaceae</taxon>
        <taxon>Galerina</taxon>
    </lineage>
</organism>
<evidence type="ECO:0000256" key="10">
    <source>
        <dbReference type="ARBA" id="ARBA00023157"/>
    </source>
</evidence>
<dbReference type="GO" id="GO:0045039">
    <property type="term" value="P:protein insertion into mitochondrial inner membrane"/>
    <property type="evidence" value="ECO:0007669"/>
    <property type="project" value="UniProtKB-ARBA"/>
</dbReference>
<evidence type="ECO:0000256" key="1">
    <source>
        <dbReference type="ARBA" id="ARBA00004137"/>
    </source>
</evidence>
<feature type="compositionally biased region" description="Polar residues" evidence="13">
    <location>
        <begin position="1"/>
        <end position="15"/>
    </location>
</feature>
<dbReference type="AlphaFoldDB" id="A0A067SZP6"/>
<dbReference type="Gene3D" id="1.10.287.810">
    <property type="entry name" value="Mitochondrial import inner membrane translocase subunit tim13 like domains"/>
    <property type="match status" value="1"/>
</dbReference>
<evidence type="ECO:0000313" key="16">
    <source>
        <dbReference type="Proteomes" id="UP000027222"/>
    </source>
</evidence>
<evidence type="ECO:0000256" key="4">
    <source>
        <dbReference type="ARBA" id="ARBA00022723"/>
    </source>
</evidence>
<comment type="function">
    <text evidence="12">Mitochondrial intermembrane chaperone that participates in the import and insertion of some multi-pass transmembrane proteins into the mitochondrial inner membrane. Also required for the transfer of beta-barrel precursors from the TOM complex to the sorting and assembly machinery (SAM complex) of the outer membrane. Acts as a chaperone-like protein that protects the hydrophobic precursors from aggregation and guide them through the mitochondrial intermembrane space.</text>
</comment>
<proteinExistence type="inferred from homology"/>
<dbReference type="OrthoDB" id="7813104at2759"/>
<dbReference type="Proteomes" id="UP000027222">
    <property type="component" value="Unassembled WGS sequence"/>
</dbReference>
<keyword evidence="11 12" id="KW-0143">Chaperone</keyword>
<protein>
    <recommendedName>
        <fullName evidence="12">Mitochondrial import inner membrane translocase subunit</fullName>
    </recommendedName>
</protein>
<dbReference type="InterPro" id="IPR004217">
    <property type="entry name" value="Tim10-like"/>
</dbReference>
<comment type="similarity">
    <text evidence="2 12">Belongs to the small Tim family.</text>
</comment>
<keyword evidence="8 12" id="KW-0811">Translocation</keyword>
<dbReference type="STRING" id="685588.A0A067SZP6"/>
<feature type="domain" description="Tim10-like" evidence="14">
    <location>
        <begin position="26"/>
        <end position="86"/>
    </location>
</feature>
<keyword evidence="9 12" id="KW-0496">Mitochondrion</keyword>
<dbReference type="EMBL" id="KL142379">
    <property type="protein sequence ID" value="KDR76405.1"/>
    <property type="molecule type" value="Genomic_DNA"/>
</dbReference>
<evidence type="ECO:0000256" key="9">
    <source>
        <dbReference type="ARBA" id="ARBA00023128"/>
    </source>
</evidence>
<comment type="subunit">
    <text evidence="12">Heterohexamer.</text>
</comment>
<evidence type="ECO:0000259" key="14">
    <source>
        <dbReference type="Pfam" id="PF02953"/>
    </source>
</evidence>
<evidence type="ECO:0000256" key="11">
    <source>
        <dbReference type="ARBA" id="ARBA00023186"/>
    </source>
</evidence>
<dbReference type="GO" id="GO:0046872">
    <property type="term" value="F:metal ion binding"/>
    <property type="evidence" value="ECO:0007669"/>
    <property type="project" value="UniProtKB-KW"/>
</dbReference>
<dbReference type="Pfam" id="PF02953">
    <property type="entry name" value="zf-Tim10_DDP"/>
    <property type="match status" value="1"/>
</dbReference>
<evidence type="ECO:0000313" key="15">
    <source>
        <dbReference type="EMBL" id="KDR76405.1"/>
    </source>
</evidence>
<gene>
    <name evidence="15" type="ORF">GALMADRAFT_247880</name>
</gene>
<keyword evidence="7 12" id="KW-0653">Protein transport</keyword>
<keyword evidence="5 12" id="KW-0999">Mitochondrion inner membrane</keyword>
<keyword evidence="16" id="KW-1185">Reference proteome</keyword>
<comment type="domain">
    <text evidence="12">The twin CX3C motif contains 4 conserved Cys residues that form 2 disulfide bonds in the mitochondrial intermembrane space.</text>
</comment>
<name>A0A067SZP6_GALM3</name>
<evidence type="ECO:0000256" key="8">
    <source>
        <dbReference type="ARBA" id="ARBA00023010"/>
    </source>
</evidence>
<feature type="region of interest" description="Disordered" evidence="13">
    <location>
        <begin position="1"/>
        <end position="20"/>
    </location>
</feature>
<keyword evidence="10 12" id="KW-1015">Disulfide bond</keyword>
<dbReference type="GO" id="GO:0005743">
    <property type="term" value="C:mitochondrial inner membrane"/>
    <property type="evidence" value="ECO:0007669"/>
    <property type="project" value="UniProtKB-SubCell"/>
</dbReference>
<keyword evidence="3 12" id="KW-0813">Transport</keyword>
<dbReference type="GO" id="GO:0042719">
    <property type="term" value="C:mitochondrial intermembrane space chaperone complex"/>
    <property type="evidence" value="ECO:0007669"/>
    <property type="project" value="UniProtKB-ARBA"/>
</dbReference>
<dbReference type="SUPFAM" id="SSF144122">
    <property type="entry name" value="Tim10-like"/>
    <property type="match status" value="1"/>
</dbReference>
<sequence>MTDFLSRSSAASPSDMTARKEAMMNSVRQELALANAQELMNKASERCFTKCVTKPGDSLSSSEQTCLSRCLDRYMEAFDIVSRTYTARVTRERQEGLQSAALQDFS</sequence>
<evidence type="ECO:0000256" key="5">
    <source>
        <dbReference type="ARBA" id="ARBA00022792"/>
    </source>
</evidence>
<dbReference type="FunFam" id="1.10.287.810:FF:000001">
    <property type="entry name" value="mitochondrial import inner membrane translocase subunit TIM13"/>
    <property type="match status" value="1"/>
</dbReference>
<evidence type="ECO:0000256" key="12">
    <source>
        <dbReference type="RuleBase" id="RU367043"/>
    </source>
</evidence>
<reference evidence="16" key="1">
    <citation type="journal article" date="2014" name="Proc. Natl. Acad. Sci. U.S.A.">
        <title>Extensive sampling of basidiomycete genomes demonstrates inadequacy of the white-rot/brown-rot paradigm for wood decay fungi.</title>
        <authorList>
            <person name="Riley R."/>
            <person name="Salamov A.A."/>
            <person name="Brown D.W."/>
            <person name="Nagy L.G."/>
            <person name="Floudas D."/>
            <person name="Held B.W."/>
            <person name="Levasseur A."/>
            <person name="Lombard V."/>
            <person name="Morin E."/>
            <person name="Otillar R."/>
            <person name="Lindquist E.A."/>
            <person name="Sun H."/>
            <person name="LaButti K.M."/>
            <person name="Schmutz J."/>
            <person name="Jabbour D."/>
            <person name="Luo H."/>
            <person name="Baker S.E."/>
            <person name="Pisabarro A.G."/>
            <person name="Walton J.D."/>
            <person name="Blanchette R.A."/>
            <person name="Henrissat B."/>
            <person name="Martin F."/>
            <person name="Cullen D."/>
            <person name="Hibbett D.S."/>
            <person name="Grigoriev I.V."/>
        </authorList>
    </citation>
    <scope>NUCLEOTIDE SEQUENCE [LARGE SCALE GENOMIC DNA]</scope>
    <source>
        <strain evidence="16">CBS 339.88</strain>
    </source>
</reference>
<evidence type="ECO:0000256" key="6">
    <source>
        <dbReference type="ARBA" id="ARBA00022833"/>
    </source>
</evidence>
<dbReference type="HOGENOM" id="CLU_141397_0_1_1"/>
<evidence type="ECO:0000256" key="7">
    <source>
        <dbReference type="ARBA" id="ARBA00022927"/>
    </source>
</evidence>
<dbReference type="InterPro" id="IPR035427">
    <property type="entry name" value="Tim10-like_dom_sf"/>
</dbReference>
<keyword evidence="4" id="KW-0479">Metal-binding</keyword>
<accession>A0A067SZP6</accession>
<evidence type="ECO:0000256" key="2">
    <source>
        <dbReference type="ARBA" id="ARBA00006720"/>
    </source>
</evidence>